<dbReference type="GeneID" id="111104319"/>
<dbReference type="AlphaFoldDB" id="A0A8B8AR09"/>
<dbReference type="PANTHER" id="PTHR21562:SF122">
    <property type="entry name" value="PALMITOLEOYL-PROTEIN CARBOXYLESTERASE NOTUM"/>
    <property type="match status" value="1"/>
</dbReference>
<sequence length="292" mass="33847">MAMLFGYRMYPTLKTPVFIVQYLFDEAQILANNLINQNKLMNYNGSNELLSKEQWEYLYKLGEKVKQTLDNVTAVFAPACLSHEVLLKKDWHAISVKGISLSQSIYCWENSFEGEKCISATNGSTSVKLIRPYGDAPIKARNQNKKSQKKKKKRKDKKKRRRRRKNRKRKNKNKKNKKNRKKNRKKKKRKGKGKGKGRKKNRSQRSAKNVSNCSHHLIEQCPLPQWCNSFCPTFRNQYNGKEIDFFKVFAASGMDSKAMAELLGVNTSTVNAMNANTISTLLLDTFRQKRPQ</sequence>
<protein>
    <submittedName>
        <fullName evidence="4">Palmitoleoyl-protein carboxylesterase NOTUM-like</fullName>
    </submittedName>
</protein>
<dbReference type="Proteomes" id="UP000694844">
    <property type="component" value="Chromosome 7"/>
</dbReference>
<dbReference type="OrthoDB" id="2015280at2759"/>
<feature type="region of interest" description="Disordered" evidence="2">
    <location>
        <begin position="132"/>
        <end position="213"/>
    </location>
</feature>
<gene>
    <name evidence="4" type="primary">LOC111104319</name>
</gene>
<reference evidence="4" key="1">
    <citation type="submission" date="2025-08" db="UniProtKB">
        <authorList>
            <consortium name="RefSeq"/>
        </authorList>
    </citation>
    <scope>IDENTIFICATION</scope>
    <source>
        <tissue evidence="4">Whole sample</tissue>
    </source>
</reference>
<dbReference type="PANTHER" id="PTHR21562">
    <property type="entry name" value="NOTUM-RELATED"/>
    <property type="match status" value="1"/>
</dbReference>
<proteinExistence type="inferred from homology"/>
<evidence type="ECO:0000313" key="4">
    <source>
        <dbReference type="RefSeq" id="XP_022293907.1"/>
    </source>
</evidence>
<keyword evidence="3" id="KW-1185">Reference proteome</keyword>
<dbReference type="Pfam" id="PF03283">
    <property type="entry name" value="PAE"/>
    <property type="match status" value="1"/>
</dbReference>
<dbReference type="InterPro" id="IPR004963">
    <property type="entry name" value="PAE/NOTUM"/>
</dbReference>
<name>A0A8B8AR09_CRAVI</name>
<dbReference type="KEGG" id="cvn:111104319"/>
<evidence type="ECO:0000256" key="2">
    <source>
        <dbReference type="SAM" id="MobiDB-lite"/>
    </source>
</evidence>
<dbReference type="GO" id="GO:0016787">
    <property type="term" value="F:hydrolase activity"/>
    <property type="evidence" value="ECO:0007669"/>
    <property type="project" value="InterPro"/>
</dbReference>
<comment type="similarity">
    <text evidence="1">Belongs to the pectinacetylesterase family. Notum subfamily.</text>
</comment>
<evidence type="ECO:0000313" key="3">
    <source>
        <dbReference type="Proteomes" id="UP000694844"/>
    </source>
</evidence>
<evidence type="ECO:0000256" key="1">
    <source>
        <dbReference type="ARBA" id="ARBA00010213"/>
    </source>
</evidence>
<accession>A0A8B8AR09</accession>
<organism evidence="3 4">
    <name type="scientific">Crassostrea virginica</name>
    <name type="common">Eastern oyster</name>
    <dbReference type="NCBI Taxonomy" id="6565"/>
    <lineage>
        <taxon>Eukaryota</taxon>
        <taxon>Metazoa</taxon>
        <taxon>Spiralia</taxon>
        <taxon>Lophotrochozoa</taxon>
        <taxon>Mollusca</taxon>
        <taxon>Bivalvia</taxon>
        <taxon>Autobranchia</taxon>
        <taxon>Pteriomorphia</taxon>
        <taxon>Ostreida</taxon>
        <taxon>Ostreoidea</taxon>
        <taxon>Ostreidae</taxon>
        <taxon>Crassostrea</taxon>
    </lineage>
</organism>
<dbReference type="RefSeq" id="XP_022293907.1">
    <property type="nucleotide sequence ID" value="XM_022438199.1"/>
</dbReference>
<feature type="compositionally biased region" description="Basic residues" evidence="2">
    <location>
        <begin position="142"/>
        <end position="205"/>
    </location>
</feature>